<sequence length="336" mass="37011">MSPDVRKSGPPESLSSASSDNNISTLPPPKLPALFKLADKFNIQRHLVACVMCEFFCSFFLMYGGSAISLVQTIQSRTSGENNHPYGIAVGWGLWLLLANYIGSQISGPHMNPAFSLLFYWVGQIEFKRVIYYSIAQFFGFFAGSLLCFLVYFDAISDYDGGIRQVDGPNGTAGAFATYPRPYLSIIGAFMDQLLTTGMLALIVLAVSDDRNKVPKGARPAIVGIGLWCIVSMWSHNCGAALNPARDFGPRFMTLVVGYGWGVISYNNYTWFWIPIVAPMFGSILGYYVYNFFLGEMLMVNDLPPVKSERQLAGVSSSTDLRMTSSDSVRKPYVPA</sequence>
<dbReference type="WBParaSite" id="BXY_0779500.1">
    <property type="protein sequence ID" value="BXY_0779500.1"/>
    <property type="gene ID" value="BXY_0779500"/>
</dbReference>
<dbReference type="InterPro" id="IPR050363">
    <property type="entry name" value="MIP/Aquaporin"/>
</dbReference>
<dbReference type="GO" id="GO:0015254">
    <property type="term" value="F:glycerol channel activity"/>
    <property type="evidence" value="ECO:0007669"/>
    <property type="project" value="TreeGrafter"/>
</dbReference>
<feature type="compositionally biased region" description="Low complexity" evidence="9">
    <location>
        <begin position="10"/>
        <end position="24"/>
    </location>
</feature>
<dbReference type="SMR" id="A0A1I7S463"/>
<evidence type="ECO:0000256" key="10">
    <source>
        <dbReference type="SAM" id="Phobius"/>
    </source>
</evidence>
<reference evidence="12" key="2">
    <citation type="submission" date="2020-08" db="EMBL/GenBank/DDBJ databases">
        <authorList>
            <person name="Kikuchi T."/>
        </authorList>
    </citation>
    <scope>NUCLEOTIDE SEQUENCE</scope>
    <source>
        <strain evidence="11">Ka4C1</strain>
    </source>
</reference>
<dbReference type="InterPro" id="IPR023271">
    <property type="entry name" value="Aquaporin-like"/>
</dbReference>
<feature type="compositionally biased region" description="Polar residues" evidence="9">
    <location>
        <begin position="317"/>
        <end position="327"/>
    </location>
</feature>
<dbReference type="eggNOG" id="KOG0224">
    <property type="taxonomic scope" value="Eukaryota"/>
</dbReference>
<dbReference type="OrthoDB" id="3222at2759"/>
<dbReference type="PRINTS" id="PR00783">
    <property type="entry name" value="MINTRINSICP"/>
</dbReference>
<dbReference type="PANTHER" id="PTHR43829:SF9">
    <property type="entry name" value="AQUAPORIN-9"/>
    <property type="match status" value="1"/>
</dbReference>
<protein>
    <submittedName>
        <fullName evidence="11">(pine wood nematode) hypothetical protein</fullName>
    </submittedName>
</protein>
<dbReference type="Proteomes" id="UP000095284">
    <property type="component" value="Unplaced"/>
</dbReference>
<organism evidence="13 15">
    <name type="scientific">Bursaphelenchus xylophilus</name>
    <name type="common">Pinewood nematode worm</name>
    <name type="synonym">Aphelenchoides xylophilus</name>
    <dbReference type="NCBI Taxonomy" id="6326"/>
    <lineage>
        <taxon>Eukaryota</taxon>
        <taxon>Metazoa</taxon>
        <taxon>Ecdysozoa</taxon>
        <taxon>Nematoda</taxon>
        <taxon>Chromadorea</taxon>
        <taxon>Rhabditida</taxon>
        <taxon>Tylenchina</taxon>
        <taxon>Tylenchomorpha</taxon>
        <taxon>Aphelenchoidea</taxon>
        <taxon>Aphelenchoididae</taxon>
        <taxon>Bursaphelenchus</taxon>
    </lineage>
</organism>
<evidence type="ECO:0000313" key="12">
    <source>
        <dbReference type="EMBL" id="CAG9116760.1"/>
    </source>
</evidence>
<feature type="region of interest" description="Disordered" evidence="9">
    <location>
        <begin position="317"/>
        <end position="336"/>
    </location>
</feature>
<evidence type="ECO:0000313" key="15">
    <source>
        <dbReference type="WBParaSite" id="BXY_0779500.1"/>
    </source>
</evidence>
<dbReference type="GO" id="GO:0015250">
    <property type="term" value="F:water channel activity"/>
    <property type="evidence" value="ECO:0007669"/>
    <property type="project" value="TreeGrafter"/>
</dbReference>
<dbReference type="PANTHER" id="PTHR43829">
    <property type="entry name" value="AQUAPORIN OR AQUAGLYCEROPORIN RELATED"/>
    <property type="match status" value="1"/>
</dbReference>
<evidence type="ECO:0000256" key="5">
    <source>
        <dbReference type="ARBA" id="ARBA00022989"/>
    </source>
</evidence>
<proteinExistence type="inferred from homology"/>
<feature type="transmembrane region" description="Helical" evidence="10">
    <location>
        <begin position="183"/>
        <end position="206"/>
    </location>
</feature>
<reference evidence="15" key="1">
    <citation type="submission" date="2016-11" db="UniProtKB">
        <authorList>
            <consortium name="WormBaseParasite"/>
        </authorList>
    </citation>
    <scope>IDENTIFICATION</scope>
</reference>
<comment type="subcellular location">
    <subcellularLocation>
        <location evidence="1">Membrane</location>
        <topology evidence="1">Multi-pass membrane protein</topology>
    </subcellularLocation>
</comment>
<keyword evidence="4 8" id="KW-0812">Transmembrane</keyword>
<name>A0A1I7S463_BURXY</name>
<dbReference type="Proteomes" id="UP000659654">
    <property type="component" value="Unassembled WGS sequence"/>
</dbReference>
<dbReference type="Proteomes" id="UP000582659">
    <property type="component" value="Unassembled WGS sequence"/>
</dbReference>
<feature type="transmembrane region" description="Helical" evidence="10">
    <location>
        <begin position="130"/>
        <end position="153"/>
    </location>
</feature>
<comment type="function">
    <text evidence="7">Aquaglyceroporin that may modulate the water content and osmolytes during anhydrobiosis.</text>
</comment>
<gene>
    <name evidence="11" type="ORF">BXYJ_LOCUS9594</name>
</gene>
<evidence type="ECO:0000256" key="1">
    <source>
        <dbReference type="ARBA" id="ARBA00004141"/>
    </source>
</evidence>
<dbReference type="InterPro" id="IPR000425">
    <property type="entry name" value="MIP"/>
</dbReference>
<evidence type="ECO:0000256" key="8">
    <source>
        <dbReference type="RuleBase" id="RU000477"/>
    </source>
</evidence>
<evidence type="ECO:0000313" key="14">
    <source>
        <dbReference type="Proteomes" id="UP000659654"/>
    </source>
</evidence>
<feature type="region of interest" description="Disordered" evidence="9">
    <location>
        <begin position="1"/>
        <end position="25"/>
    </location>
</feature>
<evidence type="ECO:0000256" key="6">
    <source>
        <dbReference type="ARBA" id="ARBA00023136"/>
    </source>
</evidence>
<keyword evidence="6 10" id="KW-0472">Membrane</keyword>
<evidence type="ECO:0000256" key="4">
    <source>
        <dbReference type="ARBA" id="ARBA00022692"/>
    </source>
</evidence>
<dbReference type="EMBL" id="CAJFDI010000004">
    <property type="protein sequence ID" value="CAD5227049.1"/>
    <property type="molecule type" value="Genomic_DNA"/>
</dbReference>
<dbReference type="Pfam" id="PF00230">
    <property type="entry name" value="MIP"/>
    <property type="match status" value="1"/>
</dbReference>
<keyword evidence="3 8" id="KW-0813">Transport</keyword>
<dbReference type="EMBL" id="CAJFCV020000004">
    <property type="protein sequence ID" value="CAG9116760.1"/>
    <property type="molecule type" value="Genomic_DNA"/>
</dbReference>
<feature type="transmembrane region" description="Helical" evidence="10">
    <location>
        <begin position="46"/>
        <end position="65"/>
    </location>
</feature>
<feature type="transmembrane region" description="Helical" evidence="10">
    <location>
        <begin position="271"/>
        <end position="290"/>
    </location>
</feature>
<evidence type="ECO:0000256" key="9">
    <source>
        <dbReference type="SAM" id="MobiDB-lite"/>
    </source>
</evidence>
<dbReference type="SUPFAM" id="SSF81338">
    <property type="entry name" value="Aquaporin-like"/>
    <property type="match status" value="1"/>
</dbReference>
<evidence type="ECO:0000256" key="3">
    <source>
        <dbReference type="ARBA" id="ARBA00022448"/>
    </source>
</evidence>
<dbReference type="AlphaFoldDB" id="A0A1I7S463"/>
<evidence type="ECO:0000256" key="2">
    <source>
        <dbReference type="ARBA" id="ARBA00006175"/>
    </source>
</evidence>
<accession>A0A1I7S463</accession>
<feature type="transmembrane region" description="Helical" evidence="10">
    <location>
        <begin position="218"/>
        <end position="236"/>
    </location>
</feature>
<evidence type="ECO:0000256" key="7">
    <source>
        <dbReference type="ARBA" id="ARBA00045280"/>
    </source>
</evidence>
<dbReference type="GO" id="GO:0016323">
    <property type="term" value="C:basolateral plasma membrane"/>
    <property type="evidence" value="ECO:0007669"/>
    <property type="project" value="TreeGrafter"/>
</dbReference>
<keyword evidence="5 10" id="KW-1133">Transmembrane helix</keyword>
<keyword evidence="14" id="KW-1185">Reference proteome</keyword>
<evidence type="ECO:0000313" key="13">
    <source>
        <dbReference type="Proteomes" id="UP000095284"/>
    </source>
</evidence>
<comment type="similarity">
    <text evidence="2 8">Belongs to the MIP/aquaporin (TC 1.A.8) family.</text>
</comment>
<dbReference type="Gene3D" id="1.20.1080.10">
    <property type="entry name" value="Glycerol uptake facilitator protein"/>
    <property type="match status" value="1"/>
</dbReference>
<evidence type="ECO:0000313" key="11">
    <source>
        <dbReference type="EMBL" id="CAD5227049.1"/>
    </source>
</evidence>
<feature type="transmembrane region" description="Helical" evidence="10">
    <location>
        <begin position="85"/>
        <end position="103"/>
    </location>
</feature>